<gene>
    <name evidence="2" type="ORF">MMG00_07820</name>
</gene>
<accession>A0ABY3WX07</accession>
<feature type="transmembrane region" description="Helical" evidence="1">
    <location>
        <begin position="19"/>
        <end position="52"/>
    </location>
</feature>
<proteinExistence type="predicted"/>
<name>A0ABY3WX07_9GAMM</name>
<organism evidence="2 3">
    <name type="scientific">Ignatzschineria rhizosphaerae</name>
    <dbReference type="NCBI Taxonomy" id="2923279"/>
    <lineage>
        <taxon>Bacteria</taxon>
        <taxon>Pseudomonadati</taxon>
        <taxon>Pseudomonadota</taxon>
        <taxon>Gammaproteobacteria</taxon>
        <taxon>Cardiobacteriales</taxon>
        <taxon>Ignatzschineriaceae</taxon>
        <taxon>Ignatzschineria</taxon>
    </lineage>
</organism>
<evidence type="ECO:0008006" key="4">
    <source>
        <dbReference type="Google" id="ProtNLM"/>
    </source>
</evidence>
<reference evidence="2 3" key="1">
    <citation type="submission" date="2022-03" db="EMBL/GenBank/DDBJ databases">
        <title>Ignatzschineria rhizosphaerae HR5S32.</title>
        <authorList>
            <person name="Sun J.Q."/>
            <person name="Feng J.Y."/>
        </authorList>
    </citation>
    <scope>NUCLEOTIDE SEQUENCE [LARGE SCALE GENOMIC DNA]</scope>
    <source>
        <strain evidence="2 3">HR5S32</strain>
    </source>
</reference>
<evidence type="ECO:0000256" key="1">
    <source>
        <dbReference type="SAM" id="Phobius"/>
    </source>
</evidence>
<evidence type="ECO:0000313" key="3">
    <source>
        <dbReference type="Proteomes" id="UP000829542"/>
    </source>
</evidence>
<keyword evidence="3" id="KW-1185">Reference proteome</keyword>
<sequence length="97" mass="9796">MTTTTTTTSVSLTKKSGLIPAIIGCISGVLAVITVGIVFFPIALVCTIAGFVLSIKTKYGLAIGLSCLSLILTIAGFAFSPTLWAMLGLATGAGTIE</sequence>
<evidence type="ECO:0000313" key="2">
    <source>
        <dbReference type="EMBL" id="UNM95141.1"/>
    </source>
</evidence>
<keyword evidence="1" id="KW-0812">Transmembrane</keyword>
<feature type="transmembrane region" description="Helical" evidence="1">
    <location>
        <begin position="59"/>
        <end position="79"/>
    </location>
</feature>
<dbReference type="EMBL" id="CP093379">
    <property type="protein sequence ID" value="UNM95141.1"/>
    <property type="molecule type" value="Genomic_DNA"/>
</dbReference>
<protein>
    <recommendedName>
        <fullName evidence="4">DUF4190 domain-containing protein</fullName>
    </recommendedName>
</protein>
<keyword evidence="1" id="KW-1133">Transmembrane helix</keyword>
<dbReference type="Proteomes" id="UP000829542">
    <property type="component" value="Chromosome"/>
</dbReference>
<dbReference type="RefSeq" id="WP_242147102.1">
    <property type="nucleotide sequence ID" value="NZ_CP093379.1"/>
</dbReference>
<keyword evidence="1" id="KW-0472">Membrane</keyword>